<protein>
    <submittedName>
        <fullName evidence="2">DUF1761 domain-containing protein</fullName>
    </submittedName>
</protein>
<dbReference type="Proteomes" id="UP000287527">
    <property type="component" value="Unassembled WGS sequence"/>
</dbReference>
<dbReference type="AlphaFoldDB" id="A0A3S3U374"/>
<reference evidence="2 3" key="1">
    <citation type="submission" date="2019-01" db="EMBL/GenBank/DDBJ databases">
        <title>Flavobacterium sp. nov.,isolated from freshwater.</title>
        <authorList>
            <person name="Zhang R."/>
            <person name="Du Z.-J."/>
        </authorList>
    </citation>
    <scope>NUCLEOTIDE SEQUENCE [LARGE SCALE GENOMIC DNA]</scope>
    <source>
        <strain evidence="2 3">1E403</strain>
    </source>
</reference>
<dbReference type="Pfam" id="PF08570">
    <property type="entry name" value="DUF1761"/>
    <property type="match status" value="1"/>
</dbReference>
<feature type="transmembrane region" description="Helical" evidence="1">
    <location>
        <begin position="51"/>
        <end position="71"/>
    </location>
</feature>
<dbReference type="InterPro" id="IPR013879">
    <property type="entry name" value="DUF1761"/>
</dbReference>
<evidence type="ECO:0000256" key="1">
    <source>
        <dbReference type="SAM" id="Phobius"/>
    </source>
</evidence>
<accession>A0A3S3U374</accession>
<dbReference type="OrthoDB" id="333057at2"/>
<sequence length="160" mass="17922">MEINFLAVLVAALVTLPIGFIWYNPKVFGTIWMKETGMTEEKAKGSNMFKVFGLTFFFSFLIAFILQPIVIHQYGALGMIGADPTLAKPSYAAFMADYGEAYRTFKHGMLHGFMTGLFLALPMVGINALFERKSWRYILINAGYFTVCLTIMGGIVCAWK</sequence>
<feature type="transmembrane region" description="Helical" evidence="1">
    <location>
        <begin position="109"/>
        <end position="130"/>
    </location>
</feature>
<dbReference type="EMBL" id="SBII01000001">
    <property type="protein sequence ID" value="RWX03798.1"/>
    <property type="molecule type" value="Genomic_DNA"/>
</dbReference>
<feature type="transmembrane region" description="Helical" evidence="1">
    <location>
        <begin position="137"/>
        <end position="159"/>
    </location>
</feature>
<keyword evidence="1" id="KW-1133">Transmembrane helix</keyword>
<evidence type="ECO:0000313" key="3">
    <source>
        <dbReference type="Proteomes" id="UP000287527"/>
    </source>
</evidence>
<gene>
    <name evidence="2" type="ORF">EPI11_02365</name>
</gene>
<proteinExistence type="predicted"/>
<evidence type="ECO:0000313" key="2">
    <source>
        <dbReference type="EMBL" id="RWX03798.1"/>
    </source>
</evidence>
<name>A0A3S3U374_9FLAO</name>
<dbReference type="RefSeq" id="WP_128388352.1">
    <property type="nucleotide sequence ID" value="NZ_SBII01000001.1"/>
</dbReference>
<feature type="transmembrane region" description="Helical" evidence="1">
    <location>
        <begin position="6"/>
        <end position="24"/>
    </location>
</feature>
<keyword evidence="1" id="KW-0472">Membrane</keyword>
<keyword evidence="1" id="KW-0812">Transmembrane</keyword>
<comment type="caution">
    <text evidence="2">The sequence shown here is derived from an EMBL/GenBank/DDBJ whole genome shotgun (WGS) entry which is preliminary data.</text>
</comment>
<organism evidence="2 3">
    <name type="scientific">Flavobacterium cerinum</name>
    <dbReference type="NCBI Taxonomy" id="2502784"/>
    <lineage>
        <taxon>Bacteria</taxon>
        <taxon>Pseudomonadati</taxon>
        <taxon>Bacteroidota</taxon>
        <taxon>Flavobacteriia</taxon>
        <taxon>Flavobacteriales</taxon>
        <taxon>Flavobacteriaceae</taxon>
        <taxon>Flavobacterium</taxon>
    </lineage>
</organism>
<keyword evidence="3" id="KW-1185">Reference proteome</keyword>